<gene>
    <name evidence="1" type="ORF">DCMF_07675</name>
</gene>
<dbReference type="Proteomes" id="UP000323521">
    <property type="component" value="Chromosome"/>
</dbReference>
<organism evidence="1 2">
    <name type="scientific">Formimonas warabiya</name>
    <dbReference type="NCBI Taxonomy" id="1761012"/>
    <lineage>
        <taxon>Bacteria</taxon>
        <taxon>Bacillati</taxon>
        <taxon>Bacillota</taxon>
        <taxon>Clostridia</taxon>
        <taxon>Eubacteriales</taxon>
        <taxon>Peptococcaceae</taxon>
        <taxon>Candidatus Formimonas</taxon>
    </lineage>
</organism>
<dbReference type="EMBL" id="CP017634">
    <property type="protein sequence ID" value="ATW24672.1"/>
    <property type="molecule type" value="Genomic_DNA"/>
</dbReference>
<evidence type="ECO:0000313" key="2">
    <source>
        <dbReference type="Proteomes" id="UP000323521"/>
    </source>
</evidence>
<dbReference type="AlphaFoldDB" id="A0A3G1KQC3"/>
<dbReference type="RefSeq" id="WP_148133889.1">
    <property type="nucleotide sequence ID" value="NZ_CP017634.1"/>
</dbReference>
<reference evidence="1 2" key="1">
    <citation type="submission" date="2016-10" db="EMBL/GenBank/DDBJ databases">
        <title>Complete Genome Sequence of Peptococcaceae strain DCMF.</title>
        <authorList>
            <person name="Edwards R.J."/>
            <person name="Holland S.I."/>
            <person name="Deshpande N.P."/>
            <person name="Wong Y.K."/>
            <person name="Ertan H."/>
            <person name="Manefield M."/>
            <person name="Russell T.L."/>
            <person name="Lee M.J."/>
        </authorList>
    </citation>
    <scope>NUCLEOTIDE SEQUENCE [LARGE SCALE GENOMIC DNA]</scope>
    <source>
        <strain evidence="1 2">DCMF</strain>
    </source>
</reference>
<keyword evidence="2" id="KW-1185">Reference proteome</keyword>
<proteinExistence type="predicted"/>
<protein>
    <submittedName>
        <fullName evidence="1">Uncharacterized protein</fullName>
    </submittedName>
</protein>
<name>A0A3G1KQC3_FORW1</name>
<evidence type="ECO:0000313" key="1">
    <source>
        <dbReference type="EMBL" id="ATW24672.1"/>
    </source>
</evidence>
<accession>A0A3G1KQC3</accession>
<dbReference type="KEGG" id="fwa:DCMF_07675"/>
<sequence length="73" mass="8451">METFPKDKVSSIKFLCQALYDAGYNSHAIKKIILGATGMEEWEKLDEDKLSLLEGKLEEQYRFAQACLKMFEK</sequence>